<gene>
    <name evidence="2" type="ORF">NFI99_20305</name>
</gene>
<dbReference type="EMBL" id="CP099587">
    <property type="protein sequence ID" value="USS47212.1"/>
    <property type="molecule type" value="Genomic_DNA"/>
</dbReference>
<feature type="region of interest" description="Disordered" evidence="1">
    <location>
        <begin position="35"/>
        <end position="58"/>
    </location>
</feature>
<accession>A0ABY5BK03</accession>
<protein>
    <submittedName>
        <fullName evidence="2">Uncharacterized protein</fullName>
    </submittedName>
</protein>
<evidence type="ECO:0000256" key="1">
    <source>
        <dbReference type="SAM" id="MobiDB-lite"/>
    </source>
</evidence>
<dbReference type="GeneID" id="45697595"/>
<keyword evidence="3" id="KW-1185">Reference proteome</keyword>
<dbReference type="RefSeq" id="WP_232252265.1">
    <property type="nucleotide sequence ID" value="NZ_CP021157.1"/>
</dbReference>
<name>A0ABY5BK03_BURGL</name>
<dbReference type="Proteomes" id="UP001056386">
    <property type="component" value="Chromosome 1"/>
</dbReference>
<evidence type="ECO:0000313" key="3">
    <source>
        <dbReference type="Proteomes" id="UP001056386"/>
    </source>
</evidence>
<reference evidence="2" key="1">
    <citation type="submission" date="2022-06" db="EMBL/GenBank/DDBJ databases">
        <title>Draft genome sequence of Burkholderia glumae strain GR20004 isolated from rice panicle showing bacterial panicle blight.</title>
        <authorList>
            <person name="Choi S.Y."/>
            <person name="Lee Y.H."/>
        </authorList>
    </citation>
    <scope>NUCLEOTIDE SEQUENCE</scope>
    <source>
        <strain evidence="2">GR20004</strain>
    </source>
</reference>
<sequence>MMSMKPRFKSIKLLVLLSIVNDKLVALLARRVQEKDAGHDAQAARPNRRQLQTQQRKPKTVNIPRFSAVILAAVVPVIAHAQMNQIFGALHSAQDAVTEVKNLMPQQDTAQQQAQQAQQQRVDYLKQHPPCNANCPLDADDKQKYEAMQRRDQQEGQQQLDAAQRMIGMCPDLANPKYNRAEQFIRCRNKGLSEEQEMTYVGGFPLLAQAYLSSMVQDVFEDNVTDPRRGKEITDYYLGCFDRGVPCSRRKW</sequence>
<proteinExistence type="predicted"/>
<evidence type="ECO:0000313" key="2">
    <source>
        <dbReference type="EMBL" id="USS47212.1"/>
    </source>
</evidence>
<organism evidence="2 3">
    <name type="scientific">Burkholderia glumae</name>
    <name type="common">Pseudomonas glumae</name>
    <dbReference type="NCBI Taxonomy" id="337"/>
    <lineage>
        <taxon>Bacteria</taxon>
        <taxon>Pseudomonadati</taxon>
        <taxon>Pseudomonadota</taxon>
        <taxon>Betaproteobacteria</taxon>
        <taxon>Burkholderiales</taxon>
        <taxon>Burkholderiaceae</taxon>
        <taxon>Burkholderia</taxon>
    </lineage>
</organism>